<sequence>MDIAATTEIYRIRPDIFVKAGEDRIYINFRDDHYVLRVHPDMVDSVFRFLDLNDGATPLAVVLEAFPEAQRGKLQSLLEFLTNKKAAFCVEQDAGTSDLSPVADTLLYLAEYGDHPARLFRHFVGRRVLLVGSGYPLAGCIKTLARLGIRQLDVLLTHTHERNRWPAEDLRRSFCELRRWPDASLTFVQAAEATQRHEDVLHLDIDSDPAVHEAVARSAAGARHLYVIVSAGQACMSLQVATPQTARMGDADEACSPPQQLVAGAFAALAYFDDLCQVRSLNAGSYLHYSLDAHGRVRSAPHVRLSAIEALGAGTVPRAKPGLLAFRESHGAPLFPLGEPSELTEANSYIKLFSAALPATAPADRRLIAAGFSRADCERRLLLQLIAEHGVWFDGGSEDEQHAVRRYLQACRQAAQVRALLLERDRLSPCDAGWEDESREEAYLEFCISASFGERVRWFGSDTGHAEFARCLVLGCGDLRLYLPHAGVAASSDRLELLFAMHAALWRRAKGMAPAVDIVLPAALNPFGMQP</sequence>
<evidence type="ECO:0000313" key="1">
    <source>
        <dbReference type="EMBL" id="MFC0252243.1"/>
    </source>
</evidence>
<keyword evidence="2" id="KW-1185">Reference proteome</keyword>
<dbReference type="RefSeq" id="WP_379679010.1">
    <property type="nucleotide sequence ID" value="NZ_JBHLWP010000010.1"/>
</dbReference>
<accession>A0ABV6FFD1</accession>
<dbReference type="Proteomes" id="UP001589773">
    <property type="component" value="Unassembled WGS sequence"/>
</dbReference>
<proteinExistence type="predicted"/>
<dbReference type="EMBL" id="JBHLWP010000010">
    <property type="protein sequence ID" value="MFC0252243.1"/>
    <property type="molecule type" value="Genomic_DNA"/>
</dbReference>
<protein>
    <submittedName>
        <fullName evidence="1">Uncharacterized protein</fullName>
    </submittedName>
</protein>
<gene>
    <name evidence="1" type="ORF">ACFFJK_10110</name>
</gene>
<organism evidence="1 2">
    <name type="scientific">Massilia consociata</name>
    <dbReference type="NCBI Taxonomy" id="760117"/>
    <lineage>
        <taxon>Bacteria</taxon>
        <taxon>Pseudomonadati</taxon>
        <taxon>Pseudomonadota</taxon>
        <taxon>Betaproteobacteria</taxon>
        <taxon>Burkholderiales</taxon>
        <taxon>Oxalobacteraceae</taxon>
        <taxon>Telluria group</taxon>
        <taxon>Massilia</taxon>
    </lineage>
</organism>
<comment type="caution">
    <text evidence="1">The sequence shown here is derived from an EMBL/GenBank/DDBJ whole genome shotgun (WGS) entry which is preliminary data.</text>
</comment>
<reference evidence="1 2" key="1">
    <citation type="submission" date="2024-09" db="EMBL/GenBank/DDBJ databases">
        <authorList>
            <person name="Sun Q."/>
            <person name="Mori K."/>
        </authorList>
    </citation>
    <scope>NUCLEOTIDE SEQUENCE [LARGE SCALE GENOMIC DNA]</scope>
    <source>
        <strain evidence="1 2">CCM 7792</strain>
    </source>
</reference>
<name>A0ABV6FFD1_9BURK</name>
<evidence type="ECO:0000313" key="2">
    <source>
        <dbReference type="Proteomes" id="UP001589773"/>
    </source>
</evidence>